<feature type="region of interest" description="Disordered" evidence="3">
    <location>
        <begin position="1"/>
        <end position="28"/>
    </location>
</feature>
<keyword evidence="6" id="KW-1185">Reference proteome</keyword>
<dbReference type="InterPro" id="IPR041474">
    <property type="entry name" value="NicS_C"/>
</dbReference>
<reference evidence="5 6" key="1">
    <citation type="journal article" date="2019" name="Int. J. Syst. Evol. Microbiol.">
        <title>The Global Catalogue of Microorganisms (GCM) 10K type strain sequencing project: providing services to taxonomists for standard genome sequencing and annotation.</title>
        <authorList>
            <consortium name="The Broad Institute Genomics Platform"/>
            <consortium name="The Broad Institute Genome Sequencing Center for Infectious Disease"/>
            <person name="Wu L."/>
            <person name="Ma J."/>
        </authorList>
    </citation>
    <scope>NUCLEOTIDE SEQUENCE [LARGE SCALE GENOMIC DNA]</scope>
    <source>
        <strain evidence="5 6">JCM 16240</strain>
    </source>
</reference>
<evidence type="ECO:0000256" key="3">
    <source>
        <dbReference type="SAM" id="MobiDB-lite"/>
    </source>
</evidence>
<dbReference type="EMBL" id="BAAAFN010000001">
    <property type="protein sequence ID" value="GAA0214981.1"/>
    <property type="molecule type" value="Genomic_DNA"/>
</dbReference>
<evidence type="ECO:0000313" key="6">
    <source>
        <dbReference type="Proteomes" id="UP001501176"/>
    </source>
</evidence>
<dbReference type="InterPro" id="IPR036271">
    <property type="entry name" value="Tet_transcr_reg_TetR-rel_C_sf"/>
</dbReference>
<keyword evidence="1 2" id="KW-0238">DNA-binding</keyword>
<evidence type="ECO:0000256" key="1">
    <source>
        <dbReference type="ARBA" id="ARBA00023125"/>
    </source>
</evidence>
<dbReference type="SUPFAM" id="SSF48498">
    <property type="entry name" value="Tetracyclin repressor-like, C-terminal domain"/>
    <property type="match status" value="1"/>
</dbReference>
<dbReference type="Gene3D" id="1.10.357.10">
    <property type="entry name" value="Tetracycline Repressor, domain 2"/>
    <property type="match status" value="1"/>
</dbReference>
<dbReference type="PRINTS" id="PR00455">
    <property type="entry name" value="HTHTETR"/>
</dbReference>
<dbReference type="Proteomes" id="UP001501176">
    <property type="component" value="Unassembled WGS sequence"/>
</dbReference>
<gene>
    <name evidence="5" type="ORF">GCM10009125_00100</name>
</gene>
<organism evidence="5 6">
    <name type="scientific">Castellaniella daejeonensis</name>
    <dbReference type="NCBI Taxonomy" id="659013"/>
    <lineage>
        <taxon>Bacteria</taxon>
        <taxon>Pseudomonadati</taxon>
        <taxon>Pseudomonadota</taxon>
        <taxon>Betaproteobacteria</taxon>
        <taxon>Burkholderiales</taxon>
        <taxon>Alcaligenaceae</taxon>
        <taxon>Castellaniella</taxon>
    </lineage>
</organism>
<dbReference type="PANTHER" id="PTHR30328">
    <property type="entry name" value="TRANSCRIPTIONAL REPRESSOR"/>
    <property type="match status" value="1"/>
</dbReference>
<dbReference type="PROSITE" id="PS50977">
    <property type="entry name" value="HTH_TETR_2"/>
    <property type="match status" value="1"/>
</dbReference>
<evidence type="ECO:0000256" key="2">
    <source>
        <dbReference type="PROSITE-ProRule" id="PRU00335"/>
    </source>
</evidence>
<comment type="caution">
    <text evidence="5">The sequence shown here is derived from an EMBL/GenBank/DDBJ whole genome shotgun (WGS) entry which is preliminary data.</text>
</comment>
<dbReference type="InterPro" id="IPR001647">
    <property type="entry name" value="HTH_TetR"/>
</dbReference>
<feature type="domain" description="HTH tetR-type" evidence="4">
    <location>
        <begin position="28"/>
        <end position="88"/>
    </location>
</feature>
<dbReference type="InterPro" id="IPR050109">
    <property type="entry name" value="HTH-type_TetR-like_transc_reg"/>
</dbReference>
<accession>A0ABN0T841</accession>
<dbReference type="SUPFAM" id="SSF46689">
    <property type="entry name" value="Homeodomain-like"/>
    <property type="match status" value="1"/>
</dbReference>
<dbReference type="InterPro" id="IPR009057">
    <property type="entry name" value="Homeodomain-like_sf"/>
</dbReference>
<sequence length="226" mass="25988">MPSQQTSVFQHPDMTQNPPANPRNTAAETTRRNILEVAIREFAHKGLAGARIDEIAEQTCASKRMIYYYFKSKQALYLAALEESYHRIREIESSLNLENLAPDEAMRTLVGFTFDYQSHNPDFVRLVMNENMHYGRYLAQSKTIKDLNIPVIHSIRDIYARGCEQGLFRPGLDPIDIHASISALCFFNVSNQHTFSLIFRRDVMDPEVYARRRASVIDTILRSMLA</sequence>
<dbReference type="PANTHER" id="PTHR30328:SF54">
    <property type="entry name" value="HTH-TYPE TRANSCRIPTIONAL REPRESSOR SCO4008"/>
    <property type="match status" value="1"/>
</dbReference>
<name>A0ABN0T841_9BURK</name>
<evidence type="ECO:0000313" key="5">
    <source>
        <dbReference type="EMBL" id="GAA0214981.1"/>
    </source>
</evidence>
<dbReference type="Pfam" id="PF17938">
    <property type="entry name" value="TetR_C_29"/>
    <property type="match status" value="1"/>
</dbReference>
<evidence type="ECO:0000259" key="4">
    <source>
        <dbReference type="PROSITE" id="PS50977"/>
    </source>
</evidence>
<protein>
    <submittedName>
        <fullName evidence="5">TetR family transcriptional regulator</fullName>
    </submittedName>
</protein>
<proteinExistence type="predicted"/>
<dbReference type="Pfam" id="PF00440">
    <property type="entry name" value="TetR_N"/>
    <property type="match status" value="1"/>
</dbReference>
<feature type="DNA-binding region" description="H-T-H motif" evidence="2">
    <location>
        <begin position="51"/>
        <end position="70"/>
    </location>
</feature>